<dbReference type="AlphaFoldDB" id="A0A9W4R2J6"/>
<evidence type="ECO:0000313" key="2">
    <source>
        <dbReference type="EMBL" id="CAH9064168.1"/>
    </source>
</evidence>
<dbReference type="Proteomes" id="UP001152447">
    <property type="component" value="Unassembled WGS sequence"/>
</dbReference>
<feature type="transmembrane region" description="Helical" evidence="1">
    <location>
        <begin position="6"/>
        <end position="24"/>
    </location>
</feature>
<keyword evidence="1" id="KW-1133">Transmembrane helix</keyword>
<name>A0A9W4R2J6_PSEHA</name>
<proteinExistence type="predicted"/>
<evidence type="ECO:0000313" key="3">
    <source>
        <dbReference type="Proteomes" id="UP001152447"/>
    </source>
</evidence>
<feature type="transmembrane region" description="Helical" evidence="1">
    <location>
        <begin position="160"/>
        <end position="180"/>
    </location>
</feature>
<accession>A0A9W4R2J6</accession>
<keyword evidence="1" id="KW-0812">Transmembrane</keyword>
<sequence length="181" mass="21592">MSYTQFFLQLFGWGFIFYLHSRNLRRTELGRLKDSFLGQLKSDFEWLNKKVKHTIDNKVETTKYQASTLQIEEIVASKIAQLEEKIEHLNLIYKRKAFDPAMLSEFYSLNIFDLMKADDYERRLNIIETSIVTKINTYYTHNLYLNSNIQNFCKAYKEEFLGAIFGSILILIWTLIFIVWL</sequence>
<protein>
    <submittedName>
        <fullName evidence="2">Uncharacterized protein</fullName>
    </submittedName>
</protein>
<evidence type="ECO:0000256" key="1">
    <source>
        <dbReference type="SAM" id="Phobius"/>
    </source>
</evidence>
<keyword evidence="3" id="KW-1185">Reference proteome</keyword>
<dbReference type="EMBL" id="CAMAPB010000054">
    <property type="protein sequence ID" value="CAH9064168.1"/>
    <property type="molecule type" value="Genomic_DNA"/>
</dbReference>
<comment type="caution">
    <text evidence="2">The sequence shown here is derived from an EMBL/GenBank/DDBJ whole genome shotgun (WGS) entry which is preliminary data.</text>
</comment>
<gene>
    <name evidence="2" type="ORF">PSEHALCIP103_03072</name>
</gene>
<organism evidence="2 3">
    <name type="scientific">Pseudoalteromonas haloplanktis</name>
    <name type="common">Alteromonas haloplanktis</name>
    <dbReference type="NCBI Taxonomy" id="228"/>
    <lineage>
        <taxon>Bacteria</taxon>
        <taxon>Pseudomonadati</taxon>
        <taxon>Pseudomonadota</taxon>
        <taxon>Gammaproteobacteria</taxon>
        <taxon>Alteromonadales</taxon>
        <taxon>Pseudoalteromonadaceae</taxon>
        <taxon>Pseudoalteromonas</taxon>
    </lineage>
</organism>
<keyword evidence="1" id="KW-0472">Membrane</keyword>
<reference evidence="2" key="1">
    <citation type="submission" date="2022-07" db="EMBL/GenBank/DDBJ databases">
        <authorList>
            <person name="Criscuolo A."/>
        </authorList>
    </citation>
    <scope>NUCLEOTIDE SEQUENCE</scope>
    <source>
        <strain evidence="2">CIP103197</strain>
    </source>
</reference>